<dbReference type="GO" id="GO:0019843">
    <property type="term" value="F:rRNA binding"/>
    <property type="evidence" value="ECO:0007669"/>
    <property type="project" value="TreeGrafter"/>
</dbReference>
<keyword evidence="4 6" id="KW-0175">Coiled coil</keyword>
<dbReference type="InterPro" id="IPR019186">
    <property type="entry name" value="Nucleolar_protein_12"/>
</dbReference>
<dbReference type="PANTHER" id="PTHR14577">
    <property type="entry name" value="NUCLEOLAR PROTEIN 12"/>
    <property type="match status" value="1"/>
</dbReference>
<evidence type="ECO:0000313" key="8">
    <source>
        <dbReference type="EMBL" id="KAB7504966.1"/>
    </source>
</evidence>
<evidence type="ECO:0000256" key="1">
    <source>
        <dbReference type="ARBA" id="ARBA00004604"/>
    </source>
</evidence>
<reference evidence="8 9" key="1">
    <citation type="journal article" date="2019" name="PLoS Biol.">
        <title>Sex chromosomes control vertical transmission of feminizing Wolbachia symbionts in an isopod.</title>
        <authorList>
            <person name="Becking T."/>
            <person name="Chebbi M.A."/>
            <person name="Giraud I."/>
            <person name="Moumen B."/>
            <person name="Laverre T."/>
            <person name="Caubet Y."/>
            <person name="Peccoud J."/>
            <person name="Gilbert C."/>
            <person name="Cordaux R."/>
        </authorList>
    </citation>
    <scope>NUCLEOTIDE SEQUENCE [LARGE SCALE GENOMIC DNA]</scope>
    <source>
        <strain evidence="8">ANa2</strain>
        <tissue evidence="8">Whole body excluding digestive tract and cuticle</tissue>
    </source>
</reference>
<dbReference type="EMBL" id="SEYY01002059">
    <property type="protein sequence ID" value="KAB7504966.1"/>
    <property type="molecule type" value="Genomic_DNA"/>
</dbReference>
<dbReference type="OrthoDB" id="551633at2759"/>
<feature type="region of interest" description="Disordered" evidence="7">
    <location>
        <begin position="135"/>
        <end position="157"/>
    </location>
</feature>
<keyword evidence="5" id="KW-0539">Nucleus</keyword>
<evidence type="ECO:0000256" key="4">
    <source>
        <dbReference type="ARBA" id="ARBA00023054"/>
    </source>
</evidence>
<dbReference type="Pfam" id="PF09805">
    <property type="entry name" value="Nop25"/>
    <property type="match status" value="1"/>
</dbReference>
<comment type="similarity">
    <text evidence="2">Belongs to the RRP17 family.</text>
</comment>
<evidence type="ECO:0000256" key="6">
    <source>
        <dbReference type="SAM" id="Coils"/>
    </source>
</evidence>
<evidence type="ECO:0000256" key="3">
    <source>
        <dbReference type="ARBA" id="ARBA00015520"/>
    </source>
</evidence>
<dbReference type="GO" id="GO:0005730">
    <property type="term" value="C:nucleolus"/>
    <property type="evidence" value="ECO:0007669"/>
    <property type="project" value="UniProtKB-SubCell"/>
</dbReference>
<sequence length="203" mass="23695">LAFVKCEHSDLYILILVVWYSKTNFIVSKMRFKNPKNKKSKLHIKFDENDRRDYLLGFRKRKLERKEKAKLQMAEMMKKEKKEIKKKRIELINKMIGASSTNPFDDDSDEEDEETPTNDVEEAAITEYDNCTVENTTVTKGASGSKDDPEGSTPLFKVPLEKVTTKKFKSSVWKSASKKAKKSFEFEKRNKKKKKKKILVTEL</sequence>
<evidence type="ECO:0000313" key="9">
    <source>
        <dbReference type="Proteomes" id="UP000326759"/>
    </source>
</evidence>
<keyword evidence="9" id="KW-1185">Reference proteome</keyword>
<gene>
    <name evidence="8" type="ORF">Anas_00612</name>
</gene>
<feature type="compositionally biased region" description="Acidic residues" evidence="7">
    <location>
        <begin position="104"/>
        <end position="120"/>
    </location>
</feature>
<comment type="caution">
    <text evidence="8">The sequence shown here is derived from an EMBL/GenBank/DDBJ whole genome shotgun (WGS) entry which is preliminary data.</text>
</comment>
<feature type="region of interest" description="Disordered" evidence="7">
    <location>
        <begin position="98"/>
        <end position="120"/>
    </location>
</feature>
<accession>A0A5N5TE75</accession>
<feature type="non-terminal residue" evidence="8">
    <location>
        <position position="1"/>
    </location>
</feature>
<dbReference type="AlphaFoldDB" id="A0A5N5TE75"/>
<comment type="subcellular location">
    <subcellularLocation>
        <location evidence="1">Nucleus</location>
        <location evidence="1">Nucleolus</location>
    </subcellularLocation>
</comment>
<evidence type="ECO:0000256" key="2">
    <source>
        <dbReference type="ARBA" id="ARBA00007175"/>
    </source>
</evidence>
<evidence type="ECO:0000256" key="7">
    <source>
        <dbReference type="SAM" id="MobiDB-lite"/>
    </source>
</evidence>
<evidence type="ECO:0000256" key="5">
    <source>
        <dbReference type="ARBA" id="ARBA00023242"/>
    </source>
</evidence>
<dbReference type="Proteomes" id="UP000326759">
    <property type="component" value="Unassembled WGS sequence"/>
</dbReference>
<organism evidence="8 9">
    <name type="scientific">Armadillidium nasatum</name>
    <dbReference type="NCBI Taxonomy" id="96803"/>
    <lineage>
        <taxon>Eukaryota</taxon>
        <taxon>Metazoa</taxon>
        <taxon>Ecdysozoa</taxon>
        <taxon>Arthropoda</taxon>
        <taxon>Crustacea</taxon>
        <taxon>Multicrustacea</taxon>
        <taxon>Malacostraca</taxon>
        <taxon>Eumalacostraca</taxon>
        <taxon>Peracarida</taxon>
        <taxon>Isopoda</taxon>
        <taxon>Oniscidea</taxon>
        <taxon>Crinocheta</taxon>
        <taxon>Armadillidiidae</taxon>
        <taxon>Armadillidium</taxon>
    </lineage>
</organism>
<protein>
    <recommendedName>
        <fullName evidence="3">Nucleolar protein 12</fullName>
    </recommendedName>
</protein>
<feature type="coiled-coil region" evidence="6">
    <location>
        <begin position="59"/>
        <end position="94"/>
    </location>
</feature>
<proteinExistence type="inferred from homology"/>
<dbReference type="PANTHER" id="PTHR14577:SF0">
    <property type="entry name" value="NUCLEOLAR PROTEIN 12"/>
    <property type="match status" value="1"/>
</dbReference>
<name>A0A5N5TE75_9CRUS</name>